<accession>A0ABP7SP84</accession>
<gene>
    <name evidence="10" type="ORF">GCM10022280_10940</name>
</gene>
<dbReference type="PANTHER" id="PTHR41533:SF2">
    <property type="entry name" value="BLR7131 PROTEIN"/>
    <property type="match status" value="1"/>
</dbReference>
<keyword evidence="11" id="KW-1185">Reference proteome</keyword>
<dbReference type="RefSeq" id="WP_344706366.1">
    <property type="nucleotide sequence ID" value="NZ_BAABBQ010000001.1"/>
</dbReference>
<evidence type="ECO:0000256" key="4">
    <source>
        <dbReference type="ARBA" id="ARBA00022960"/>
    </source>
</evidence>
<dbReference type="PANTHER" id="PTHR41533">
    <property type="entry name" value="L,D-TRANSPEPTIDASE HI_1667-RELATED"/>
    <property type="match status" value="1"/>
</dbReference>
<feature type="chain" id="PRO_5047043724" description="L,D-TPase catalytic domain-containing protein" evidence="8">
    <location>
        <begin position="23"/>
        <end position="443"/>
    </location>
</feature>
<keyword evidence="6 7" id="KW-0961">Cell wall biogenesis/degradation</keyword>
<feature type="domain" description="L,D-TPase catalytic" evidence="9">
    <location>
        <begin position="205"/>
        <end position="400"/>
    </location>
</feature>
<evidence type="ECO:0000259" key="9">
    <source>
        <dbReference type="PROSITE" id="PS52029"/>
    </source>
</evidence>
<evidence type="ECO:0000256" key="3">
    <source>
        <dbReference type="ARBA" id="ARBA00022679"/>
    </source>
</evidence>
<dbReference type="CDD" id="cd16913">
    <property type="entry name" value="YkuD_like"/>
    <property type="match status" value="1"/>
</dbReference>
<comment type="similarity">
    <text evidence="2">Belongs to the YkuD family.</text>
</comment>
<dbReference type="EMBL" id="BAABBQ010000001">
    <property type="protein sequence ID" value="GAA4014317.1"/>
    <property type="molecule type" value="Genomic_DNA"/>
</dbReference>
<feature type="active site" description="Proton donor/acceptor" evidence="7">
    <location>
        <position position="341"/>
    </location>
</feature>
<keyword evidence="8" id="KW-0732">Signal</keyword>
<dbReference type="Pfam" id="PF20142">
    <property type="entry name" value="Scaffold"/>
    <property type="match status" value="1"/>
</dbReference>
<comment type="pathway">
    <text evidence="1 7">Cell wall biogenesis; peptidoglycan biosynthesis.</text>
</comment>
<dbReference type="InterPro" id="IPR038063">
    <property type="entry name" value="Transpep_catalytic_dom"/>
</dbReference>
<evidence type="ECO:0000256" key="2">
    <source>
        <dbReference type="ARBA" id="ARBA00005992"/>
    </source>
</evidence>
<comment type="caution">
    <text evidence="10">The sequence shown here is derived from an EMBL/GenBank/DDBJ whole genome shotgun (WGS) entry which is preliminary data.</text>
</comment>
<feature type="signal peptide" evidence="8">
    <location>
        <begin position="1"/>
        <end position="22"/>
    </location>
</feature>
<organism evidence="10 11">
    <name type="scientific">Sphingomonas swuensis</name>
    <dbReference type="NCBI Taxonomy" id="977800"/>
    <lineage>
        <taxon>Bacteria</taxon>
        <taxon>Pseudomonadati</taxon>
        <taxon>Pseudomonadota</taxon>
        <taxon>Alphaproteobacteria</taxon>
        <taxon>Sphingomonadales</taxon>
        <taxon>Sphingomonadaceae</taxon>
        <taxon>Sphingomonas</taxon>
    </lineage>
</organism>
<name>A0ABP7SP84_9SPHN</name>
<dbReference type="Gene3D" id="2.40.440.10">
    <property type="entry name" value="L,D-transpeptidase catalytic domain-like"/>
    <property type="match status" value="1"/>
</dbReference>
<dbReference type="Proteomes" id="UP001500235">
    <property type="component" value="Unassembled WGS sequence"/>
</dbReference>
<evidence type="ECO:0000313" key="10">
    <source>
        <dbReference type="EMBL" id="GAA4014317.1"/>
    </source>
</evidence>
<evidence type="ECO:0000256" key="1">
    <source>
        <dbReference type="ARBA" id="ARBA00004752"/>
    </source>
</evidence>
<evidence type="ECO:0000256" key="5">
    <source>
        <dbReference type="ARBA" id="ARBA00022984"/>
    </source>
</evidence>
<keyword evidence="3" id="KW-0808">Transferase</keyword>
<sequence>MNKLLLAASTAAILLTPGIAEAKKKKAPPPPAPVVRVVPTDPVELYYYSHGDAPIWFRSDASRAAATRLSSILRRAPIDGFNAGPALAAQVDAAIASAAPNNAAAVKAAELTLSKAWVAYMQHLRTPPKGLVYGYALLSPQSRADQILLTTAASPDLGAALTRMSDVNSTYRGLRDAAIASGMASADASLLANLERARALPAGGRYAVVDIGNAMLTMYEGGQPVDRMKVVVGTPELPTPMIASIIHWVTLNPYWDVPTNLVKKTIAPAALKQGDAYLKPRGYEVMSNWTNEATVLPASSVDWKAVAENPGALRIRQKPGPQNSVGRLKVPFPSGQDIFLHDTPAREKFALPDRHLSNGCIRLEDAKRFARWLMGSDPKMSGSDPEQFVQLPQGVPIYLTYLTAEVGADGKLVQRPDVYGWDGRPDRQLAAATMYSSVARPAP</sequence>
<proteinExistence type="inferred from homology"/>
<evidence type="ECO:0000256" key="6">
    <source>
        <dbReference type="ARBA" id="ARBA00023316"/>
    </source>
</evidence>
<dbReference type="Pfam" id="PF03734">
    <property type="entry name" value="YkuD"/>
    <property type="match status" value="1"/>
</dbReference>
<keyword evidence="4 7" id="KW-0133">Cell shape</keyword>
<keyword evidence="5 7" id="KW-0573">Peptidoglycan synthesis</keyword>
<evidence type="ECO:0000256" key="8">
    <source>
        <dbReference type="SAM" id="SignalP"/>
    </source>
</evidence>
<evidence type="ECO:0000256" key="7">
    <source>
        <dbReference type="PROSITE-ProRule" id="PRU01373"/>
    </source>
</evidence>
<evidence type="ECO:0000313" key="11">
    <source>
        <dbReference type="Proteomes" id="UP001500235"/>
    </source>
</evidence>
<dbReference type="PROSITE" id="PS52029">
    <property type="entry name" value="LD_TPASE"/>
    <property type="match status" value="1"/>
</dbReference>
<dbReference type="SUPFAM" id="SSF141523">
    <property type="entry name" value="L,D-transpeptidase catalytic domain-like"/>
    <property type="match status" value="1"/>
</dbReference>
<dbReference type="InterPro" id="IPR045380">
    <property type="entry name" value="LD_TPept_scaffold_dom"/>
</dbReference>
<dbReference type="InterPro" id="IPR005490">
    <property type="entry name" value="LD_TPept_cat_dom"/>
</dbReference>
<feature type="active site" description="Nucleophile" evidence="7">
    <location>
        <position position="360"/>
    </location>
</feature>
<dbReference type="InterPro" id="IPR052905">
    <property type="entry name" value="LD-transpeptidase_YkuD-like"/>
</dbReference>
<reference evidence="11" key="1">
    <citation type="journal article" date="2019" name="Int. J. Syst. Evol. Microbiol.">
        <title>The Global Catalogue of Microorganisms (GCM) 10K type strain sequencing project: providing services to taxonomists for standard genome sequencing and annotation.</title>
        <authorList>
            <consortium name="The Broad Institute Genomics Platform"/>
            <consortium name="The Broad Institute Genome Sequencing Center for Infectious Disease"/>
            <person name="Wu L."/>
            <person name="Ma J."/>
        </authorList>
    </citation>
    <scope>NUCLEOTIDE SEQUENCE [LARGE SCALE GENOMIC DNA]</scope>
    <source>
        <strain evidence="11">JCM 17563</strain>
    </source>
</reference>
<protein>
    <recommendedName>
        <fullName evidence="9">L,D-TPase catalytic domain-containing protein</fullName>
    </recommendedName>
</protein>